<gene>
    <name evidence="7" type="ORF">FBEOM_12541</name>
</gene>
<keyword evidence="8" id="KW-1185">Reference proteome</keyword>
<feature type="region of interest" description="Disordered" evidence="4">
    <location>
        <begin position="1"/>
        <end position="54"/>
    </location>
</feature>
<protein>
    <submittedName>
        <fullName evidence="7">Rhs repeat-associated core domain protein</fullName>
    </submittedName>
</protein>
<dbReference type="SUPFAM" id="SSF69318">
    <property type="entry name" value="Integrin alpha N-terminal domain"/>
    <property type="match status" value="1"/>
</dbReference>
<dbReference type="PANTHER" id="PTHR44103">
    <property type="entry name" value="PROPROTEIN CONVERTASE P"/>
    <property type="match status" value="1"/>
</dbReference>
<reference evidence="7" key="2">
    <citation type="submission" date="2020-02" db="EMBL/GenBank/DDBJ databases">
        <title>Identification and distribution of gene clusters putatively required for synthesis of sphingolipid metabolism inhibitors in phylogenetically diverse species of the filamentous fungus Fusarium.</title>
        <authorList>
            <person name="Kim H.-S."/>
            <person name="Busman M."/>
            <person name="Brown D.W."/>
            <person name="Divon H."/>
            <person name="Uhlig S."/>
            <person name="Proctor R.H."/>
        </authorList>
    </citation>
    <scope>NUCLEOTIDE SEQUENCE</scope>
    <source>
        <strain evidence="7">NRRL 25174</strain>
    </source>
</reference>
<dbReference type="InterPro" id="IPR022045">
    <property type="entry name" value="TcdB_toxin_mid/N"/>
</dbReference>
<evidence type="ECO:0000256" key="3">
    <source>
        <dbReference type="ARBA" id="ARBA00023026"/>
    </source>
</evidence>
<keyword evidence="2" id="KW-0964">Secreted</keyword>
<feature type="domain" description="Insecticide toxin TcdB middle/C-terminal" evidence="5">
    <location>
        <begin position="895"/>
        <end position="1004"/>
    </location>
</feature>
<dbReference type="AlphaFoldDB" id="A0A9P5DQB9"/>
<feature type="compositionally biased region" description="Polar residues" evidence="4">
    <location>
        <begin position="19"/>
        <end position="48"/>
    </location>
</feature>
<dbReference type="Pfam" id="PF12256">
    <property type="entry name" value="TcdB_toxin_midN"/>
    <property type="match status" value="1"/>
</dbReference>
<reference evidence="7" key="1">
    <citation type="journal article" date="2017" name="Mycologia">
        <title>Fusarium algeriense, sp. nov., a novel toxigenic crown rot pathogen of durum wheat from Algeria is nested in the Fusarium burgessii species complex.</title>
        <authorList>
            <person name="Laraba I."/>
            <person name="Keddad A."/>
            <person name="Boureghda H."/>
            <person name="Abdallah N."/>
            <person name="Vaughan M.M."/>
            <person name="Proctor R.H."/>
            <person name="Busman M."/>
            <person name="O'Donnell K."/>
        </authorList>
    </citation>
    <scope>NUCLEOTIDE SEQUENCE</scope>
    <source>
        <strain evidence="7">NRRL 25174</strain>
    </source>
</reference>
<evidence type="ECO:0000313" key="8">
    <source>
        <dbReference type="Proteomes" id="UP000730481"/>
    </source>
</evidence>
<evidence type="ECO:0000256" key="1">
    <source>
        <dbReference type="ARBA" id="ARBA00004613"/>
    </source>
</evidence>
<dbReference type="InterPro" id="IPR022044">
    <property type="entry name" value="TcdB_toxin_mid/C"/>
</dbReference>
<evidence type="ECO:0000313" key="7">
    <source>
        <dbReference type="EMBL" id="KAF4333641.1"/>
    </source>
</evidence>
<dbReference type="InterPro" id="IPR003284">
    <property type="entry name" value="Sal_SpvB"/>
</dbReference>
<name>A0A9P5DQB9_9HYPO</name>
<comment type="subcellular location">
    <subcellularLocation>
        <location evidence="1">Secreted</location>
    </subcellularLocation>
</comment>
<dbReference type="EMBL" id="PVQB02000802">
    <property type="protein sequence ID" value="KAF4333641.1"/>
    <property type="molecule type" value="Genomic_DNA"/>
</dbReference>
<accession>A0A9P5DQB9</accession>
<keyword evidence="3" id="KW-0843">Virulence</keyword>
<comment type="caution">
    <text evidence="7">The sequence shown here is derived from an EMBL/GenBank/DDBJ whole genome shotgun (WGS) entry which is preliminary data.</text>
</comment>
<dbReference type="Proteomes" id="UP000730481">
    <property type="component" value="Unassembled WGS sequence"/>
</dbReference>
<dbReference type="PRINTS" id="PR01341">
    <property type="entry name" value="SALSPVBPROT"/>
</dbReference>
<dbReference type="Pfam" id="PF03534">
    <property type="entry name" value="SpvB"/>
    <property type="match status" value="1"/>
</dbReference>
<organism evidence="7 8">
    <name type="scientific">Fusarium beomiforme</name>
    <dbReference type="NCBI Taxonomy" id="44412"/>
    <lineage>
        <taxon>Eukaryota</taxon>
        <taxon>Fungi</taxon>
        <taxon>Dikarya</taxon>
        <taxon>Ascomycota</taxon>
        <taxon>Pezizomycotina</taxon>
        <taxon>Sordariomycetes</taxon>
        <taxon>Hypocreomycetidae</taxon>
        <taxon>Hypocreales</taxon>
        <taxon>Nectriaceae</taxon>
        <taxon>Fusarium</taxon>
        <taxon>Fusarium burgessii species complex</taxon>
    </lineage>
</organism>
<evidence type="ECO:0000256" key="4">
    <source>
        <dbReference type="SAM" id="MobiDB-lite"/>
    </source>
</evidence>
<dbReference type="PANTHER" id="PTHR44103:SF1">
    <property type="entry name" value="PROPROTEIN CONVERTASE P"/>
    <property type="match status" value="1"/>
</dbReference>
<dbReference type="GO" id="GO:0005737">
    <property type="term" value="C:cytoplasm"/>
    <property type="evidence" value="ECO:0007669"/>
    <property type="project" value="InterPro"/>
</dbReference>
<proteinExistence type="predicted"/>
<dbReference type="Pfam" id="PF12255">
    <property type="entry name" value="TcdB_toxin_midC"/>
    <property type="match status" value="1"/>
</dbReference>
<evidence type="ECO:0000256" key="2">
    <source>
        <dbReference type="ARBA" id="ARBA00022525"/>
    </source>
</evidence>
<evidence type="ECO:0000259" key="6">
    <source>
        <dbReference type="Pfam" id="PF12256"/>
    </source>
</evidence>
<dbReference type="GO" id="GO:0005576">
    <property type="term" value="C:extracellular region"/>
    <property type="evidence" value="ECO:0007669"/>
    <property type="project" value="UniProtKB-SubCell"/>
</dbReference>
<dbReference type="InterPro" id="IPR028994">
    <property type="entry name" value="Integrin_alpha_N"/>
</dbReference>
<feature type="domain" description="Insecticide toxin TcdB middle/N-terminal" evidence="6">
    <location>
        <begin position="709"/>
        <end position="861"/>
    </location>
</feature>
<sequence length="1092" mass="123159">MSTGSHQNRQWERYFPSRAIQQPSTDSQHASGSGPGLSSVTTSKQSSTGRGGGAIQDLKQKFQVNPNSGTLEFSVPIPSSPGRAGLDPSLMLNYSSGYGNGIFGLGWKLNLRSISRRTSKNIPKYDSQDIFLLDGVDELLPLLVDNKIAKPSENSSHFIDLFVPRIVQENKRIERWTSKSDMSNVHWVVISADNITTVYGSTDGSIVFEEKNKSDRNIFTWLPTAIYDAIGNAIEFTYKAEDTVGLDDMPEDLRQSEQSRDKSAKCRARYLKSIKYGNRTPNRDPQNWNLIIPVKPKDWMFELILDYGEHDLQSPTLKEETGWSLRKDPFSTYTSGFEIRHYRLCRRVLMFHHIPEALDCEDYLVLSTTFQYAENANLTLLSSLTVAGHMNDGGGGFSKDELAPWEFSYTQSTELANLAIERVDNFNILAFPANSLPLKAEWVDLDGDGAPGLLVEDSSKALYYQRNRSNPDSGAGFAEAYALPNQPIHLSSDRYFEDMNHNGKMDLVFTDNGGSALGYYERSDHGWNSFRYFDNSLRTGVPENQRVRIDLVGDGLQDVMLLDGETGQLKWHPSLAERGFGQGKAVPKADDNFHLDNLSQQVLTLYADMSGDGLVDVVHVQGGKISYWPNMGYGRFGREIVMGNCPSIGDDSYLDPSRLRLADVDGTGTQDLLYFPHRGGAQLYYNLSGNSWSNLVSIPQFPCLDSLATVSLVDLFGNGTSCLCWTGPDISGQYAQEMLYLDLTKGCKPHILNRFSNGLGRVWSISYRSSSSFFRQDEAEGRRWNTRLQTPVQCVEFTREEDLVNGTCLKTRFRYHDGIYDGQEQEFAGFASVQQWDAEVFQNNQAAFARPPIHKKFWFHSGCQNFTLPSSNLASNVTLASFEVPSGITTVESFRSLRGKLLREEIYCDDNSMQEHLPYTTTQFTYGVDVIQQKGENSYCSTRVDNKEKMSFNYERQISNPRYSYDLVLETNHFGQPLKSLSVAYGHKNSTLLRPFEKAAQEEDIVVLTENAYTNCCSRPGAYREPALASVRKWRLVQFKVDTSDSSKLREVQDALRNWNDIDINGSLSCPKRGKALLEHRRTYYIRDDQCC</sequence>
<dbReference type="OrthoDB" id="5426877at2759"/>
<evidence type="ECO:0000259" key="5">
    <source>
        <dbReference type="Pfam" id="PF12255"/>
    </source>
</evidence>